<dbReference type="GO" id="GO:0016787">
    <property type="term" value="F:hydrolase activity"/>
    <property type="evidence" value="ECO:0007669"/>
    <property type="project" value="UniProtKB-KW"/>
</dbReference>
<accession>A0AAU7KAS9</accession>
<evidence type="ECO:0000259" key="2">
    <source>
        <dbReference type="Pfam" id="PF20434"/>
    </source>
</evidence>
<evidence type="ECO:0000256" key="1">
    <source>
        <dbReference type="ARBA" id="ARBA00022801"/>
    </source>
</evidence>
<protein>
    <submittedName>
        <fullName evidence="3">Alpha/beta hydrolase</fullName>
    </submittedName>
</protein>
<dbReference type="Pfam" id="PF20434">
    <property type="entry name" value="BD-FAE"/>
    <property type="match status" value="1"/>
</dbReference>
<feature type="domain" description="BD-FAE-like" evidence="2">
    <location>
        <begin position="71"/>
        <end position="259"/>
    </location>
</feature>
<dbReference type="InterPro" id="IPR029058">
    <property type="entry name" value="AB_hydrolase_fold"/>
</dbReference>
<keyword evidence="1 3" id="KW-0378">Hydrolase</keyword>
<proteinExistence type="predicted"/>
<gene>
    <name evidence="3" type="ORF">ABEG20_07970</name>
</gene>
<evidence type="ECO:0000313" key="3">
    <source>
        <dbReference type="EMBL" id="XBO49536.1"/>
    </source>
</evidence>
<dbReference type="AlphaFoldDB" id="A0AAU7KAS9"/>
<reference evidence="3" key="1">
    <citation type="submission" date="2024-05" db="EMBL/GenBank/DDBJ databases">
        <authorList>
            <person name="Kim S."/>
            <person name="Heo J."/>
            <person name="Choi H."/>
            <person name="Choi Y."/>
            <person name="Kwon S.-W."/>
            <person name="Kim Y."/>
        </authorList>
    </citation>
    <scope>NUCLEOTIDE SEQUENCE</scope>
    <source>
        <strain evidence="3">KACC 23697</strain>
    </source>
</reference>
<name>A0AAU7KAS9_9SPHI</name>
<dbReference type="InterPro" id="IPR050300">
    <property type="entry name" value="GDXG_lipolytic_enzyme"/>
</dbReference>
<dbReference type="Gene3D" id="3.40.50.1820">
    <property type="entry name" value="alpha/beta hydrolase"/>
    <property type="match status" value="1"/>
</dbReference>
<dbReference type="EMBL" id="CP157485">
    <property type="protein sequence ID" value="XBO49536.1"/>
    <property type="molecule type" value="Genomic_DNA"/>
</dbReference>
<dbReference type="PANTHER" id="PTHR48081:SF13">
    <property type="entry name" value="ALPHA_BETA HYDROLASE"/>
    <property type="match status" value="1"/>
</dbReference>
<dbReference type="SUPFAM" id="SSF53474">
    <property type="entry name" value="alpha/beta-Hydrolases"/>
    <property type="match status" value="1"/>
</dbReference>
<dbReference type="RefSeq" id="WP_406826850.1">
    <property type="nucleotide sequence ID" value="NZ_CP157485.1"/>
</dbReference>
<sequence length="318" mass="35680">MKFLTLIFICCFTVSQAQKIQADTSFSIYSAYLKEKKKRPYLTIAYPLEKGHFITRHNIVYAKYPTGNLLLDVIYPKKSKKLMPAVLFIFGGGWRSGNRTQNIPLAQKMALNGYVAITADYRLSTHAQFPAAVYDLKNAVRWIKANADQFNIDTNKIAVAGFSAGGQLAALVGTTNNDPQFEKEKINNHSSHVQAVIDVDGILAFDHPEAAEVSTDPNRKSVAAIWLGADLKENPALWHHASPLNHAGQNSVPMLFINSSTTRFHAGRDDLIAKIKPFGIYSEVHTLPDTPHPFWLFHPWFEEVSCTMINFLDQQFKN</sequence>
<dbReference type="InterPro" id="IPR049492">
    <property type="entry name" value="BD-FAE-like_dom"/>
</dbReference>
<dbReference type="PANTHER" id="PTHR48081">
    <property type="entry name" value="AB HYDROLASE SUPERFAMILY PROTEIN C4A8.06C"/>
    <property type="match status" value="1"/>
</dbReference>
<organism evidence="3">
    <name type="scientific">Pedobacter sp. KACC 23697</name>
    <dbReference type="NCBI Taxonomy" id="3149230"/>
    <lineage>
        <taxon>Bacteria</taxon>
        <taxon>Pseudomonadati</taxon>
        <taxon>Bacteroidota</taxon>
        <taxon>Sphingobacteriia</taxon>
        <taxon>Sphingobacteriales</taxon>
        <taxon>Sphingobacteriaceae</taxon>
        <taxon>Pedobacter</taxon>
    </lineage>
</organism>